<dbReference type="AlphaFoldDB" id="A0A367FX43"/>
<protein>
    <recommendedName>
        <fullName evidence="3">TPM domain-containing protein</fullName>
    </recommendedName>
</protein>
<reference evidence="4 5" key="1">
    <citation type="submission" date="2018-02" db="EMBL/GenBank/DDBJ databases">
        <title>Complete genome sequencing of Faecalibacterium prausnitzii strains isolated from the human gut.</title>
        <authorList>
            <person name="Fitzgerald B.C."/>
            <person name="Shkoporov A.N."/>
            <person name="Ross P.R."/>
            <person name="Hill C."/>
        </authorList>
    </citation>
    <scope>NUCLEOTIDE SEQUENCE [LARGE SCALE GENOMIC DNA]</scope>
    <source>
        <strain evidence="4 5">APC942/31-1</strain>
    </source>
</reference>
<dbReference type="Proteomes" id="UP000253208">
    <property type="component" value="Unassembled WGS sequence"/>
</dbReference>
<dbReference type="Pfam" id="PF04536">
    <property type="entry name" value="TPM_phosphatase"/>
    <property type="match status" value="1"/>
</dbReference>
<dbReference type="InterPro" id="IPR007621">
    <property type="entry name" value="TPM_dom"/>
</dbReference>
<feature type="transmembrane region" description="Helical" evidence="2">
    <location>
        <begin position="216"/>
        <end position="249"/>
    </location>
</feature>
<feature type="compositionally biased region" description="Acidic residues" evidence="1">
    <location>
        <begin position="302"/>
        <end position="312"/>
    </location>
</feature>
<evidence type="ECO:0000259" key="3">
    <source>
        <dbReference type="Pfam" id="PF04536"/>
    </source>
</evidence>
<accession>A0A367FX43</accession>
<evidence type="ECO:0000256" key="1">
    <source>
        <dbReference type="SAM" id="MobiDB-lite"/>
    </source>
</evidence>
<feature type="compositionally biased region" description="Gly residues" evidence="1">
    <location>
        <begin position="318"/>
        <end position="333"/>
    </location>
</feature>
<sequence length="333" mass="36872">MIRSDHCSDEMKERIEGEYPMKKWIGRMAVLLAFVLTLSGSTLAAFGKIPSATKEFYVNDYAGVFSDTWKEELCKAGEQLYEDTTAQLVVLTVDTTDGEDISDYAVETGRKWGIGSKKKNNGVLIVLSVSDRKVWVSVGYGLEGKLPDSKIGRLLDEYAVPSYKDNQFEKGTVELYYALLNEIREEYGLEKITAPRYENVQQDVDDDEDEGTVWEIALGLVMIVLLMVGAYLLCVMLPVFLIVTMVLILKGLIMKLSGKDTADYWKKNFSRMSVLHRLFNSLFPLSWILGRGGKSSGGSSGNDDDRDDDYDSYDSGSSGDGGSFGGGGAGRDF</sequence>
<keyword evidence="2" id="KW-0812">Transmembrane</keyword>
<evidence type="ECO:0000313" key="4">
    <source>
        <dbReference type="EMBL" id="RCH42219.1"/>
    </source>
</evidence>
<dbReference type="EMBL" id="PSQG01000025">
    <property type="protein sequence ID" value="RCH42219.1"/>
    <property type="molecule type" value="Genomic_DNA"/>
</dbReference>
<dbReference type="PANTHER" id="PTHR30373:SF2">
    <property type="entry name" value="UPF0603 PROTEIN YGCG"/>
    <property type="match status" value="1"/>
</dbReference>
<proteinExistence type="predicted"/>
<evidence type="ECO:0000313" key="5">
    <source>
        <dbReference type="Proteomes" id="UP000253208"/>
    </source>
</evidence>
<gene>
    <name evidence="4" type="ORF">C4886_14980</name>
</gene>
<dbReference type="Gene3D" id="3.10.310.50">
    <property type="match status" value="1"/>
</dbReference>
<feature type="region of interest" description="Disordered" evidence="1">
    <location>
        <begin position="293"/>
        <end position="333"/>
    </location>
</feature>
<organism evidence="4 5">
    <name type="scientific">Blautia obeum</name>
    <dbReference type="NCBI Taxonomy" id="40520"/>
    <lineage>
        <taxon>Bacteria</taxon>
        <taxon>Bacillati</taxon>
        <taxon>Bacillota</taxon>
        <taxon>Clostridia</taxon>
        <taxon>Lachnospirales</taxon>
        <taxon>Lachnospiraceae</taxon>
        <taxon>Blautia</taxon>
    </lineage>
</organism>
<keyword evidence="2" id="KW-1133">Transmembrane helix</keyword>
<keyword evidence="2" id="KW-0472">Membrane</keyword>
<name>A0A367FX43_9FIRM</name>
<comment type="caution">
    <text evidence="4">The sequence shown here is derived from an EMBL/GenBank/DDBJ whole genome shotgun (WGS) entry which is preliminary data.</text>
</comment>
<evidence type="ECO:0000256" key="2">
    <source>
        <dbReference type="SAM" id="Phobius"/>
    </source>
</evidence>
<dbReference type="PANTHER" id="PTHR30373">
    <property type="entry name" value="UPF0603 PROTEIN YGCG"/>
    <property type="match status" value="1"/>
</dbReference>
<feature type="domain" description="TPM" evidence="3">
    <location>
        <begin position="58"/>
        <end position="179"/>
    </location>
</feature>